<dbReference type="EMBL" id="MLAG01000043">
    <property type="protein sequence ID" value="OOF81354.1"/>
    <property type="molecule type" value="Genomic_DNA"/>
</dbReference>
<dbReference type="RefSeq" id="WP_077497508.1">
    <property type="nucleotide sequence ID" value="NZ_MLAG01000043.1"/>
</dbReference>
<evidence type="ECO:0008006" key="3">
    <source>
        <dbReference type="Google" id="ProtNLM"/>
    </source>
</evidence>
<name>A0A1V3KUH6_9PAST</name>
<dbReference type="AlphaFoldDB" id="A0A1V3KUH6"/>
<keyword evidence="2" id="KW-1185">Reference proteome</keyword>
<proteinExistence type="predicted"/>
<evidence type="ECO:0000313" key="2">
    <source>
        <dbReference type="Proteomes" id="UP000188573"/>
    </source>
</evidence>
<gene>
    <name evidence="1" type="ORF">BKG92_09210</name>
</gene>
<comment type="caution">
    <text evidence="1">The sequence shown here is derived from an EMBL/GenBank/DDBJ whole genome shotgun (WGS) entry which is preliminary data.</text>
</comment>
<organism evidence="1 2">
    <name type="scientific">Rodentibacter ratti</name>
    <dbReference type="NCBI Taxonomy" id="1906745"/>
    <lineage>
        <taxon>Bacteria</taxon>
        <taxon>Pseudomonadati</taxon>
        <taxon>Pseudomonadota</taxon>
        <taxon>Gammaproteobacteria</taxon>
        <taxon>Pasteurellales</taxon>
        <taxon>Pasteurellaceae</taxon>
        <taxon>Rodentibacter</taxon>
    </lineage>
</organism>
<evidence type="ECO:0000313" key="1">
    <source>
        <dbReference type="EMBL" id="OOF81354.1"/>
    </source>
</evidence>
<accession>A0A1V3KUH6</accession>
<sequence>MSYFNENKLERIRWRCSLNLEKYFENPLRGFYNKEHEYVVTWYENRLPLKGSKTLVEVTFINLTKPTYTNKNTGEECQSFFKVALPINYLHKVPFGSIWKKGESEYKFKLKEFKVTFSKDEGLTYKPLWKDKESHPFETDKYVHLSYLNSFKSDGNQLLVIQPQDSHKSYIIHPLHFFMAHYGYSSELKRILITDNWSRVEKKLHLNEYFEDKGVFVPTNLSTKDAVFLYHLKYDAYTKTVVKNVSNKIILSKGVERPDYLIPCWHDQQITLSFYGIELGNSVLCCQITGISQPQGEPINLYYHSVIKVSKDGKRQDGDEPQYRMRKYEREHRLEKLDIALDNVNNLITADVIEYLKLLGKQREINRVQLPQEVQKGGKVQFLNYDEPTNYSVGEKQGKTGDTGIANCFYDIPNNKEIERKSRLDEVWEHAKRLRYEREAKVYWYTPKLGFNEGDNFTLVSLQEILNSLGQYYPAVALILRVELQQRTFFVLSFPARNEKENSGFSSVVYEPQDIKQFLSSEVDIHSRNENLFKLFVEIISSDGVSSDYVDSKGGRMSLFRHVKANVIENNWVWNGIEKLLLK</sequence>
<reference evidence="1 2" key="1">
    <citation type="submission" date="2016-10" db="EMBL/GenBank/DDBJ databases">
        <title>Rodentibacter gen. nov. and new species.</title>
        <authorList>
            <person name="Christensen H."/>
        </authorList>
    </citation>
    <scope>NUCLEOTIDE SEQUENCE [LARGE SCALE GENOMIC DNA]</scope>
    <source>
        <strain evidence="1 2">Ac81</strain>
    </source>
</reference>
<protein>
    <recommendedName>
        <fullName evidence="3">TnsE C-terminal domain-containing protein</fullName>
    </recommendedName>
</protein>
<dbReference type="Proteomes" id="UP000188573">
    <property type="component" value="Unassembled WGS sequence"/>
</dbReference>